<dbReference type="NCBIfam" id="TIGR00384">
    <property type="entry name" value="dhsB"/>
    <property type="match status" value="1"/>
</dbReference>
<dbReference type="InterPro" id="IPR004489">
    <property type="entry name" value="Succ_DH/fum_Rdtase_Fe-S"/>
</dbReference>
<dbReference type="STRING" id="246199.CUS_5868"/>
<evidence type="ECO:0000256" key="8">
    <source>
        <dbReference type="ARBA" id="ARBA00022723"/>
    </source>
</evidence>
<dbReference type="Gene3D" id="3.10.20.30">
    <property type="match status" value="1"/>
</dbReference>
<evidence type="ECO:0000313" key="15">
    <source>
        <dbReference type="EMBL" id="EGC03051.1"/>
    </source>
</evidence>
<dbReference type="GO" id="GO:0009055">
    <property type="term" value="F:electron transfer activity"/>
    <property type="evidence" value="ECO:0007669"/>
    <property type="project" value="InterPro"/>
</dbReference>
<evidence type="ECO:0000256" key="9">
    <source>
        <dbReference type="ARBA" id="ARBA00023002"/>
    </source>
</evidence>
<dbReference type="InterPro" id="IPR017900">
    <property type="entry name" value="4Fe4S_Fe_S_CS"/>
</dbReference>
<keyword evidence="12" id="KW-0003">3Fe-4S</keyword>
<evidence type="ECO:0000256" key="5">
    <source>
        <dbReference type="ARBA" id="ARBA00022485"/>
    </source>
</evidence>
<evidence type="ECO:0000256" key="6">
    <source>
        <dbReference type="ARBA" id="ARBA00022532"/>
    </source>
</evidence>
<dbReference type="SUPFAM" id="SSF46548">
    <property type="entry name" value="alpha-helical ferredoxin"/>
    <property type="match status" value="1"/>
</dbReference>
<dbReference type="InterPro" id="IPR017896">
    <property type="entry name" value="4Fe4S_Fe-S-bd"/>
</dbReference>
<evidence type="ECO:0000313" key="16">
    <source>
        <dbReference type="Proteomes" id="UP000004259"/>
    </source>
</evidence>
<dbReference type="InterPro" id="IPR050573">
    <property type="entry name" value="SDH/FRD_Iron-Sulfur"/>
</dbReference>
<dbReference type="PANTHER" id="PTHR11921">
    <property type="entry name" value="SUCCINATE DEHYDROGENASE IRON-SULFUR PROTEIN"/>
    <property type="match status" value="1"/>
</dbReference>
<dbReference type="PROSITE" id="PS00198">
    <property type="entry name" value="4FE4S_FER_1"/>
    <property type="match status" value="1"/>
</dbReference>
<evidence type="ECO:0000259" key="14">
    <source>
        <dbReference type="PROSITE" id="PS51379"/>
    </source>
</evidence>
<dbReference type="InterPro" id="IPR012675">
    <property type="entry name" value="Beta-grasp_dom_sf"/>
</dbReference>
<dbReference type="GO" id="GO:0006099">
    <property type="term" value="P:tricarboxylic acid cycle"/>
    <property type="evidence" value="ECO:0007669"/>
    <property type="project" value="UniProtKB-KW"/>
</dbReference>
<dbReference type="eggNOG" id="COG0479">
    <property type="taxonomic scope" value="Bacteria"/>
</dbReference>
<evidence type="ECO:0000256" key="12">
    <source>
        <dbReference type="ARBA" id="ARBA00023291"/>
    </source>
</evidence>
<dbReference type="EMBL" id="ADKM02000080">
    <property type="protein sequence ID" value="EGC03051.1"/>
    <property type="molecule type" value="Genomic_DNA"/>
</dbReference>
<evidence type="ECO:0000256" key="13">
    <source>
        <dbReference type="ARBA" id="ARBA00034078"/>
    </source>
</evidence>
<dbReference type="Pfam" id="PF13085">
    <property type="entry name" value="Fer2_3"/>
    <property type="match status" value="1"/>
</dbReference>
<protein>
    <recommendedName>
        <fullName evidence="4">succinate dehydrogenase</fullName>
        <ecNumber evidence="4">1.3.5.1</ecNumber>
    </recommendedName>
</protein>
<evidence type="ECO:0000256" key="3">
    <source>
        <dbReference type="ARBA" id="ARBA00009433"/>
    </source>
</evidence>
<evidence type="ECO:0000256" key="2">
    <source>
        <dbReference type="ARBA" id="ARBA00001966"/>
    </source>
</evidence>
<evidence type="ECO:0000256" key="11">
    <source>
        <dbReference type="ARBA" id="ARBA00023014"/>
    </source>
</evidence>
<keyword evidence="7" id="KW-0001">2Fe-2S</keyword>
<evidence type="ECO:0000256" key="4">
    <source>
        <dbReference type="ARBA" id="ARBA00012792"/>
    </source>
</evidence>
<keyword evidence="11" id="KW-0411">Iron-sulfur</keyword>
<dbReference type="GO" id="GO:0008177">
    <property type="term" value="F:succinate dehydrogenase (quinone) activity"/>
    <property type="evidence" value="ECO:0007669"/>
    <property type="project" value="UniProtKB-EC"/>
</dbReference>
<comment type="cofactor">
    <cofactor evidence="2">
        <name>[4Fe-4S] cluster</name>
        <dbReference type="ChEBI" id="CHEBI:49883"/>
    </cofactor>
</comment>
<organism evidence="15 16">
    <name type="scientific">Ruminococcus albus 8</name>
    <dbReference type="NCBI Taxonomy" id="246199"/>
    <lineage>
        <taxon>Bacteria</taxon>
        <taxon>Bacillati</taxon>
        <taxon>Bacillota</taxon>
        <taxon>Clostridia</taxon>
        <taxon>Eubacteriales</taxon>
        <taxon>Oscillospiraceae</taxon>
        <taxon>Ruminococcus</taxon>
    </lineage>
</organism>
<name>E9SCF5_RUMAL</name>
<evidence type="ECO:0000256" key="10">
    <source>
        <dbReference type="ARBA" id="ARBA00023004"/>
    </source>
</evidence>
<evidence type="ECO:0000256" key="7">
    <source>
        <dbReference type="ARBA" id="ARBA00022714"/>
    </source>
</evidence>
<dbReference type="GO" id="GO:0022904">
    <property type="term" value="P:respiratory electron transport chain"/>
    <property type="evidence" value="ECO:0007669"/>
    <property type="project" value="TreeGrafter"/>
</dbReference>
<proteinExistence type="inferred from homology"/>
<dbReference type="GO" id="GO:0051537">
    <property type="term" value="F:2 iron, 2 sulfur cluster binding"/>
    <property type="evidence" value="ECO:0007669"/>
    <property type="project" value="UniProtKB-KW"/>
</dbReference>
<comment type="cofactor">
    <cofactor evidence="1">
        <name>[3Fe-4S] cluster</name>
        <dbReference type="ChEBI" id="CHEBI:21137"/>
    </cofactor>
</comment>
<dbReference type="EC" id="1.3.5.1" evidence="4"/>
<dbReference type="GO" id="GO:0051539">
    <property type="term" value="F:4 iron, 4 sulfur cluster binding"/>
    <property type="evidence" value="ECO:0007669"/>
    <property type="project" value="UniProtKB-KW"/>
</dbReference>
<dbReference type="GO" id="GO:0046872">
    <property type="term" value="F:metal ion binding"/>
    <property type="evidence" value="ECO:0007669"/>
    <property type="project" value="UniProtKB-KW"/>
</dbReference>
<keyword evidence="5" id="KW-0004">4Fe-4S</keyword>
<gene>
    <name evidence="15" type="ORF">CUS_5868</name>
</gene>
<comment type="caution">
    <text evidence="15">The sequence shown here is derived from an EMBL/GenBank/DDBJ whole genome shotgun (WGS) entry which is preliminary data.</text>
</comment>
<reference evidence="15 16" key="1">
    <citation type="submission" date="2011-02" db="EMBL/GenBank/DDBJ databases">
        <authorList>
            <person name="Nelson K.E."/>
            <person name="Sutton G."/>
            <person name="Torralba M."/>
            <person name="Durkin S."/>
            <person name="Harkins D."/>
            <person name="Montgomery R."/>
            <person name="Ziemer C."/>
            <person name="Klaassens E."/>
            <person name="Ocuiv P."/>
            <person name="Morrison M."/>
        </authorList>
    </citation>
    <scope>NUCLEOTIDE SEQUENCE [LARGE SCALE GENOMIC DNA]</scope>
    <source>
        <strain evidence="15 16">8</strain>
    </source>
</reference>
<feature type="domain" description="4Fe-4S ferredoxin-type" evidence="14">
    <location>
        <begin position="157"/>
        <end position="177"/>
    </location>
</feature>
<dbReference type="Pfam" id="PF13183">
    <property type="entry name" value="Fer4_8"/>
    <property type="match status" value="1"/>
</dbReference>
<accession>E9SCF5</accession>
<dbReference type="GO" id="GO:0051538">
    <property type="term" value="F:3 iron, 4 sulfur cluster binding"/>
    <property type="evidence" value="ECO:0007669"/>
    <property type="project" value="UniProtKB-KW"/>
</dbReference>
<dbReference type="InterPro" id="IPR025192">
    <property type="entry name" value="Succ_DH/fum_Rdtase_N"/>
</dbReference>
<keyword evidence="10" id="KW-0408">Iron</keyword>
<comment type="cofactor">
    <cofactor evidence="13">
        <name>[2Fe-2S] cluster</name>
        <dbReference type="ChEBI" id="CHEBI:190135"/>
    </cofactor>
</comment>
<comment type="similarity">
    <text evidence="3">Belongs to the succinate dehydrogenase/fumarate reductase iron-sulfur protein family.</text>
</comment>
<sequence length="258" mass="28648">MIFSARTVKMPETGRKGVNAMTTELKILRRESAQSEAYRQSFIFETEDENAAVSTALTALNARDDLKDKDGKPAKPIRWECSCLQKKCGACAMVINGSPRLACDSKLKELGSVVTVEPLRKFPVVADLIVDRKVMFDSLREMSVWLKSELTPDENTQDIAYEASGCLQCGCCLDVCPNFYAGGKFVGMAGGVPVSRLIEQLPKDEKSEILKEYRKRVYEGCGKSLACRKICPAGLDIEKLLVNSNAASVWKSLFWRKK</sequence>
<dbReference type="Proteomes" id="UP000004259">
    <property type="component" value="Unassembled WGS sequence"/>
</dbReference>
<keyword evidence="16" id="KW-1185">Reference proteome</keyword>
<dbReference type="InterPro" id="IPR036010">
    <property type="entry name" value="2Fe-2S_ferredoxin-like_sf"/>
</dbReference>
<evidence type="ECO:0000256" key="1">
    <source>
        <dbReference type="ARBA" id="ARBA00001927"/>
    </source>
</evidence>
<dbReference type="Gene3D" id="1.10.1060.10">
    <property type="entry name" value="Alpha-helical ferredoxin"/>
    <property type="match status" value="1"/>
</dbReference>
<keyword evidence="8" id="KW-0479">Metal-binding</keyword>
<dbReference type="PANTHER" id="PTHR11921:SF29">
    <property type="entry name" value="SUCCINATE DEHYDROGENASE [UBIQUINONE] IRON-SULFUR SUBUNIT, MITOCHONDRIAL"/>
    <property type="match status" value="1"/>
</dbReference>
<keyword evidence="6" id="KW-0816">Tricarboxylic acid cycle</keyword>
<dbReference type="SUPFAM" id="SSF54292">
    <property type="entry name" value="2Fe-2S ferredoxin-like"/>
    <property type="match status" value="1"/>
</dbReference>
<dbReference type="InterPro" id="IPR009051">
    <property type="entry name" value="Helical_ferredxn"/>
</dbReference>
<keyword evidence="9" id="KW-0560">Oxidoreductase</keyword>
<dbReference type="AlphaFoldDB" id="E9SCF5"/>
<dbReference type="PROSITE" id="PS51379">
    <property type="entry name" value="4FE4S_FER_2"/>
    <property type="match status" value="1"/>
</dbReference>